<dbReference type="Proteomes" id="UP000186583">
    <property type="component" value="Unassembled WGS sequence"/>
</dbReference>
<dbReference type="STRING" id="708187.A0A1Q8RUG0"/>
<feature type="non-terminal residue" evidence="4">
    <location>
        <position position="286"/>
    </location>
</feature>
<feature type="domain" description="ABC transporter TMD0" evidence="3">
    <location>
        <begin position="8"/>
        <end position="148"/>
    </location>
</feature>
<protein>
    <recommendedName>
        <fullName evidence="3">ABC transporter TMD0 domain-containing protein</fullName>
    </recommendedName>
</protein>
<feature type="non-terminal residue" evidence="4">
    <location>
        <position position="1"/>
    </location>
</feature>
<dbReference type="Pfam" id="PF24357">
    <property type="entry name" value="TMD0_ABC"/>
    <property type="match status" value="1"/>
</dbReference>
<feature type="transmembrane region" description="Helical" evidence="2">
    <location>
        <begin position="90"/>
        <end position="112"/>
    </location>
</feature>
<dbReference type="OrthoDB" id="6500128at2759"/>
<feature type="transmembrane region" description="Helical" evidence="2">
    <location>
        <begin position="20"/>
        <end position="40"/>
    </location>
</feature>
<comment type="subcellular location">
    <subcellularLocation>
        <location evidence="1">Membrane</location>
        <topology evidence="1">Multi-pass membrane protein</topology>
    </subcellularLocation>
</comment>
<evidence type="ECO:0000256" key="2">
    <source>
        <dbReference type="SAM" id="Phobius"/>
    </source>
</evidence>
<feature type="transmembrane region" description="Helical" evidence="2">
    <location>
        <begin position="61"/>
        <end position="84"/>
    </location>
</feature>
<evidence type="ECO:0000256" key="1">
    <source>
        <dbReference type="ARBA" id="ARBA00004141"/>
    </source>
</evidence>
<gene>
    <name evidence="4" type="ORF">CCHL11_00181</name>
</gene>
<reference evidence="4 5" key="1">
    <citation type="submission" date="2016-11" db="EMBL/GenBank/DDBJ databases">
        <title>Draft Genome Assembly of Colletotrichum chlorophyti a pathogen of herbaceous plants.</title>
        <authorList>
            <person name="Gan P."/>
            <person name="Narusaka M."/>
            <person name="Tsushima A."/>
            <person name="Narusaka Y."/>
            <person name="Takano Y."/>
            <person name="Shirasu K."/>
        </authorList>
    </citation>
    <scope>NUCLEOTIDE SEQUENCE [LARGE SCALE GENOMIC DNA]</scope>
    <source>
        <strain evidence="4 5">NTL11</strain>
    </source>
</reference>
<sequence length="286" mass="31384">INPTADFDSFGPRLAGSFDFTLLFLQSILSIVSSALFLAIAPYRITWLFRRPPLVRSNWLLWTKLTVSAAYFCLQLAIVVLWALPATFKTLASFPAAILALLDSIAIGVLVHTEQKRSIRPSKILSIFLLISVLVDLPQAKSLFLQTSLNLINVAGLSVAALATKLTLLLLEEVPKKTLSNESSGEFATESTSGPLNRSIFGWLNPLFFKGARNLLRIDDLASIDHKFDSARLLSSMAAAWDKCDRTAKHGLLTAILSTFRVGYVAPVLARLCLAAFSFSQPFLIK</sequence>
<keyword evidence="5" id="KW-1185">Reference proteome</keyword>
<dbReference type="InterPro" id="IPR056227">
    <property type="entry name" value="TMD0_ABC"/>
</dbReference>
<evidence type="ECO:0000313" key="4">
    <source>
        <dbReference type="EMBL" id="OLN88033.1"/>
    </source>
</evidence>
<organism evidence="4 5">
    <name type="scientific">Colletotrichum chlorophyti</name>
    <dbReference type="NCBI Taxonomy" id="708187"/>
    <lineage>
        <taxon>Eukaryota</taxon>
        <taxon>Fungi</taxon>
        <taxon>Dikarya</taxon>
        <taxon>Ascomycota</taxon>
        <taxon>Pezizomycotina</taxon>
        <taxon>Sordariomycetes</taxon>
        <taxon>Hypocreomycetidae</taxon>
        <taxon>Glomerellales</taxon>
        <taxon>Glomerellaceae</taxon>
        <taxon>Colletotrichum</taxon>
    </lineage>
</organism>
<dbReference type="EMBL" id="MPGH01000088">
    <property type="protein sequence ID" value="OLN88033.1"/>
    <property type="molecule type" value="Genomic_DNA"/>
</dbReference>
<keyword evidence="2" id="KW-0472">Membrane</keyword>
<comment type="caution">
    <text evidence="4">The sequence shown here is derived from an EMBL/GenBank/DDBJ whole genome shotgun (WGS) entry which is preliminary data.</text>
</comment>
<feature type="transmembrane region" description="Helical" evidence="2">
    <location>
        <begin position="151"/>
        <end position="171"/>
    </location>
</feature>
<name>A0A1Q8RUG0_9PEZI</name>
<keyword evidence="2" id="KW-0812">Transmembrane</keyword>
<evidence type="ECO:0000259" key="3">
    <source>
        <dbReference type="Pfam" id="PF24357"/>
    </source>
</evidence>
<dbReference type="AlphaFoldDB" id="A0A1Q8RUG0"/>
<accession>A0A1Q8RUG0</accession>
<evidence type="ECO:0000313" key="5">
    <source>
        <dbReference type="Proteomes" id="UP000186583"/>
    </source>
</evidence>
<keyword evidence="2" id="KW-1133">Transmembrane helix</keyword>
<proteinExistence type="predicted"/>
<dbReference type="GO" id="GO:0016020">
    <property type="term" value="C:membrane"/>
    <property type="evidence" value="ECO:0007669"/>
    <property type="project" value="UniProtKB-SubCell"/>
</dbReference>